<evidence type="ECO:0000313" key="1">
    <source>
        <dbReference type="EMBL" id="AWI66936.1"/>
    </source>
</evidence>
<dbReference type="Gene3D" id="3.90.1720.70">
    <property type="match status" value="1"/>
</dbReference>
<name>A0A2S1TZ57_9FUNG</name>
<sequence>MYNELSKKFAEVKDLDVQGVGDKIGGKVKLNIDNGTFENACALRMSYAFNEEGTRKIKSSDGAVSSGKASSDGSKDWYLYRVNDFKKMLDNNFDDKETTNDINNLKGKKGIIVFEDCGFSNATGHVDLYDGKQVEGSDYSNISKKMTLYKIE</sequence>
<dbReference type="InterPro" id="IPR025562">
    <property type="entry name" value="Tae4"/>
</dbReference>
<accession>A0A2S1TZ57</accession>
<dbReference type="AlphaFoldDB" id="A0A2S1TZ57"/>
<proteinExistence type="evidence at transcript level"/>
<protein>
    <submittedName>
        <fullName evidence="1">Tae4</fullName>
    </submittedName>
</protein>
<organism evidence="1">
    <name type="scientific">Pecoramyces ruminantium</name>
    <dbReference type="NCBI Taxonomy" id="1987568"/>
    <lineage>
        <taxon>Eukaryota</taxon>
        <taxon>Fungi</taxon>
        <taxon>Fungi incertae sedis</taxon>
        <taxon>Chytridiomycota</taxon>
        <taxon>Chytridiomycota incertae sedis</taxon>
        <taxon>Neocallimastigomycetes</taxon>
        <taxon>Neocallimastigales</taxon>
        <taxon>Neocallimastigaceae</taxon>
        <taxon>Pecoramyces</taxon>
    </lineage>
</organism>
<dbReference type="EMBL" id="MH043782">
    <property type="protein sequence ID" value="AWI66936.1"/>
    <property type="molecule type" value="mRNA"/>
</dbReference>
<dbReference type="Pfam" id="PF14113">
    <property type="entry name" value="Tae4"/>
    <property type="match status" value="1"/>
</dbReference>
<reference evidence="1" key="1">
    <citation type="submission" date="2018-03" db="EMBL/GenBank/DDBJ databases">
        <title>Horizontal gene transfer is an indispensable driver in forging the evolution of the Neocallimastigomycota as a distinct gut-dwelling fungal lineage.</title>
        <authorList>
            <person name="Murphy C.L."/>
            <person name="Youssef N.H."/>
            <person name="Elshahed M.S."/>
        </authorList>
    </citation>
    <scope>NUCLEOTIDE SEQUENCE</scope>
    <source>
        <strain evidence="1">C1A</strain>
    </source>
</reference>